<dbReference type="InterPro" id="IPR036409">
    <property type="entry name" value="Aldolase_II/adducin_N_sf"/>
</dbReference>
<dbReference type="SUPFAM" id="SSF53639">
    <property type="entry name" value="AraD/HMP-PK domain-like"/>
    <property type="match status" value="1"/>
</dbReference>
<organism evidence="3 4">
    <name type="scientific">Limulus polyphemus</name>
    <name type="common">Atlantic horseshoe crab</name>
    <dbReference type="NCBI Taxonomy" id="6850"/>
    <lineage>
        <taxon>Eukaryota</taxon>
        <taxon>Metazoa</taxon>
        <taxon>Ecdysozoa</taxon>
        <taxon>Arthropoda</taxon>
        <taxon>Chelicerata</taxon>
        <taxon>Merostomata</taxon>
        <taxon>Xiphosura</taxon>
        <taxon>Limulidae</taxon>
        <taxon>Limulus</taxon>
    </lineage>
</organism>
<feature type="non-terminal residue" evidence="4">
    <location>
        <position position="167"/>
    </location>
</feature>
<dbReference type="Pfam" id="PF00596">
    <property type="entry name" value="Aldolase_II"/>
    <property type="match status" value="1"/>
</dbReference>
<sequence length="167" mass="19262">MRKLLKNRYDQETLEKFLMEEYKIPQKNDQSAAKEVLKTMNYNDCEEHPRNLIPELLRQFYTLGWVSGTGGGISIKYGDEIYIAPSGVQKERVQPEDLFVQDINDHDICSPPEWKKLKKSECTPLFMNAFRIRGAGAVIHSHSKNAVLATIIYPGNEFCITHQEMIK</sequence>
<accession>A0ABM1RXL5</accession>
<dbReference type="Proteomes" id="UP000694941">
    <property type="component" value="Unplaced"/>
</dbReference>
<feature type="domain" description="Class II aldolase/adducin N-terminal" evidence="2">
    <location>
        <begin position="53"/>
        <end position="162"/>
    </location>
</feature>
<gene>
    <name evidence="4" type="primary">LOC106476599</name>
</gene>
<dbReference type="PANTHER" id="PTHR10640:SF7">
    <property type="entry name" value="METHYLTHIORIBULOSE-1-PHOSPHATE DEHYDRATASE"/>
    <property type="match status" value="1"/>
</dbReference>
<dbReference type="InterPro" id="IPR001303">
    <property type="entry name" value="Aldolase_II/adducin_N"/>
</dbReference>
<comment type="similarity">
    <text evidence="1">Belongs to the aldolase class II family. Adducin subfamily.</text>
</comment>
<proteinExistence type="inferred from homology"/>
<reference evidence="4" key="1">
    <citation type="submission" date="2025-08" db="UniProtKB">
        <authorList>
            <consortium name="RefSeq"/>
        </authorList>
    </citation>
    <scope>IDENTIFICATION</scope>
    <source>
        <tissue evidence="4">Muscle</tissue>
    </source>
</reference>
<dbReference type="PANTHER" id="PTHR10640">
    <property type="entry name" value="METHYLTHIORIBULOSE-1-PHOSPHATE DEHYDRATASE"/>
    <property type="match status" value="1"/>
</dbReference>
<dbReference type="Gene3D" id="3.40.225.10">
    <property type="entry name" value="Class II aldolase/adducin N-terminal domain"/>
    <property type="match status" value="1"/>
</dbReference>
<name>A0ABM1RXL5_LIMPO</name>
<protein>
    <submittedName>
        <fullName evidence="4">Methylthioribulose-1-phosphate dehydratase-like</fullName>
    </submittedName>
</protein>
<keyword evidence="3" id="KW-1185">Reference proteome</keyword>
<evidence type="ECO:0000313" key="3">
    <source>
        <dbReference type="Proteomes" id="UP000694941"/>
    </source>
</evidence>
<evidence type="ECO:0000256" key="1">
    <source>
        <dbReference type="ARBA" id="ARBA00006274"/>
    </source>
</evidence>
<dbReference type="RefSeq" id="XP_022236120.1">
    <property type="nucleotide sequence ID" value="XM_022380412.1"/>
</dbReference>
<dbReference type="GeneID" id="106476599"/>
<evidence type="ECO:0000313" key="4">
    <source>
        <dbReference type="RefSeq" id="XP_022236120.1"/>
    </source>
</evidence>
<evidence type="ECO:0000259" key="2">
    <source>
        <dbReference type="Pfam" id="PF00596"/>
    </source>
</evidence>